<name>A0A318SM28_9RHOB</name>
<evidence type="ECO:0000313" key="1">
    <source>
        <dbReference type="EMBL" id="PYE80581.1"/>
    </source>
</evidence>
<proteinExistence type="predicted"/>
<keyword evidence="2" id="KW-1185">Reference proteome</keyword>
<dbReference type="AlphaFoldDB" id="A0A318SM28"/>
<dbReference type="EMBL" id="QJTE01000014">
    <property type="protein sequence ID" value="PYE80581.1"/>
    <property type="molecule type" value="Genomic_DNA"/>
</dbReference>
<gene>
    <name evidence="1" type="ORF">DFP88_1143</name>
</gene>
<comment type="caution">
    <text evidence="1">The sequence shown here is derived from an EMBL/GenBank/DDBJ whole genome shotgun (WGS) entry which is preliminary data.</text>
</comment>
<evidence type="ECO:0000313" key="2">
    <source>
        <dbReference type="Proteomes" id="UP000248311"/>
    </source>
</evidence>
<sequence>MQEVQLHAGLIEILDLVRTRAHGDLRGVVFPSRRGKDQTFRNESLSMSLKRAGYDLTPLDFGRAHKHWTRHEGGGDLAAWSERLHRQRE</sequence>
<reference evidence="1 2" key="1">
    <citation type="submission" date="2018-06" db="EMBL/GenBank/DDBJ databases">
        <title>Genomic Encyclopedia of Type Strains, Phase III (KMG-III): the genomes of soil and plant-associated and newly described type strains.</title>
        <authorList>
            <person name="Whitman W."/>
        </authorList>
    </citation>
    <scope>NUCLEOTIDE SEQUENCE [LARGE SCALE GENOMIC DNA]</scope>
    <source>
        <strain evidence="1 2">CECT 9025</strain>
    </source>
</reference>
<dbReference type="Proteomes" id="UP000248311">
    <property type="component" value="Unassembled WGS sequence"/>
</dbReference>
<protein>
    <submittedName>
        <fullName evidence="1">Uncharacterized protein</fullName>
    </submittedName>
</protein>
<accession>A0A318SM28</accession>
<organism evidence="1 2">
    <name type="scientific">Pseudoroseicyclus aestuarii</name>
    <dbReference type="NCBI Taxonomy" id="1795041"/>
    <lineage>
        <taxon>Bacteria</taxon>
        <taxon>Pseudomonadati</taxon>
        <taxon>Pseudomonadota</taxon>
        <taxon>Alphaproteobacteria</taxon>
        <taxon>Rhodobacterales</taxon>
        <taxon>Paracoccaceae</taxon>
        <taxon>Pseudoroseicyclus</taxon>
    </lineage>
</organism>